<dbReference type="EMBL" id="JACHLN010000001">
    <property type="protein sequence ID" value="MBB4836983.1"/>
    <property type="molecule type" value="Genomic_DNA"/>
</dbReference>
<keyword evidence="1" id="KW-1133">Transmembrane helix</keyword>
<feature type="transmembrane region" description="Helical" evidence="1">
    <location>
        <begin position="12"/>
        <end position="33"/>
    </location>
</feature>
<sequence>MIRRFLDALREKWTLGLAGLMLAAAVAGSLLWYGRLGSFPIRATLIARHVNIATGPAGIIDPYRQVALSSARTFGKAAVRAIPPLNGLQDGPVEVAGPISLSAIRIPPGARASFDAVDARCIDINVEGASLQIDLQGDRAVVAQHERRWSTSTLLTVAATAVRLCFATPAVLRFYEASQLDVTETASPLPGAPLQISTLRSGTISLPFADRSITLERDEAMVLGGFRGMASLRLGADPSGAVELLASGRATAVSSGVPGLERDLRPRWIEYLNARDILGGLLATILACWSISTSAAAFLRRRE</sequence>
<organism evidence="2 3">
    <name type="scientific">Sphingomonas kyeonggiensis</name>
    <dbReference type="NCBI Taxonomy" id="1268553"/>
    <lineage>
        <taxon>Bacteria</taxon>
        <taxon>Pseudomonadati</taxon>
        <taxon>Pseudomonadota</taxon>
        <taxon>Alphaproteobacteria</taxon>
        <taxon>Sphingomonadales</taxon>
        <taxon>Sphingomonadaceae</taxon>
        <taxon>Sphingomonas</taxon>
    </lineage>
</organism>
<keyword evidence="1" id="KW-0472">Membrane</keyword>
<evidence type="ECO:0000256" key="1">
    <source>
        <dbReference type="SAM" id="Phobius"/>
    </source>
</evidence>
<feature type="transmembrane region" description="Helical" evidence="1">
    <location>
        <begin position="277"/>
        <end position="299"/>
    </location>
</feature>
<reference evidence="2 3" key="1">
    <citation type="submission" date="2020-08" db="EMBL/GenBank/DDBJ databases">
        <title>Functional genomics of gut bacteria from endangered species of beetles.</title>
        <authorList>
            <person name="Carlos-Shanley C."/>
        </authorList>
    </citation>
    <scope>NUCLEOTIDE SEQUENCE [LARGE SCALE GENOMIC DNA]</scope>
    <source>
        <strain evidence="2 3">S00224</strain>
    </source>
</reference>
<accession>A0A7W7JXM0</accession>
<proteinExistence type="predicted"/>
<dbReference type="RefSeq" id="WP_184160796.1">
    <property type="nucleotide sequence ID" value="NZ_JACHLN010000001.1"/>
</dbReference>
<evidence type="ECO:0000313" key="3">
    <source>
        <dbReference type="Proteomes" id="UP000575241"/>
    </source>
</evidence>
<keyword evidence="3" id="KW-1185">Reference proteome</keyword>
<dbReference type="AlphaFoldDB" id="A0A7W7JXM0"/>
<dbReference type="Proteomes" id="UP000575241">
    <property type="component" value="Unassembled WGS sequence"/>
</dbReference>
<gene>
    <name evidence="2" type="ORF">HNP52_000034</name>
</gene>
<evidence type="ECO:0000313" key="2">
    <source>
        <dbReference type="EMBL" id="MBB4836983.1"/>
    </source>
</evidence>
<keyword evidence="1" id="KW-0812">Transmembrane</keyword>
<name>A0A7W7JXM0_9SPHN</name>
<comment type="caution">
    <text evidence="2">The sequence shown here is derived from an EMBL/GenBank/DDBJ whole genome shotgun (WGS) entry which is preliminary data.</text>
</comment>
<protein>
    <submittedName>
        <fullName evidence="2">Uncharacterized protein</fullName>
    </submittedName>
</protein>